<keyword evidence="3" id="KW-1185">Reference proteome</keyword>
<name>A0A5E4D970_MARMO</name>
<proteinExistence type="predicted"/>
<evidence type="ECO:0000313" key="2">
    <source>
        <dbReference type="EMBL" id="VTJ90807.1"/>
    </source>
</evidence>
<dbReference type="EMBL" id="CABDUW010005115">
    <property type="protein sequence ID" value="VTJ90807.1"/>
    <property type="molecule type" value="Genomic_DNA"/>
</dbReference>
<evidence type="ECO:0000256" key="1">
    <source>
        <dbReference type="SAM" id="MobiDB-lite"/>
    </source>
</evidence>
<dbReference type="Proteomes" id="UP000335636">
    <property type="component" value="Unassembled WGS sequence"/>
</dbReference>
<feature type="compositionally biased region" description="Polar residues" evidence="1">
    <location>
        <begin position="79"/>
        <end position="91"/>
    </location>
</feature>
<protein>
    <submittedName>
        <fullName evidence="2">Uncharacterized protein</fullName>
    </submittedName>
</protein>
<feature type="compositionally biased region" description="Polar residues" evidence="1">
    <location>
        <begin position="99"/>
        <end position="119"/>
    </location>
</feature>
<dbReference type="AlphaFoldDB" id="A0A5E4D970"/>
<comment type="caution">
    <text evidence="2">The sequence shown here is derived from an EMBL/GenBank/DDBJ whole genome shotgun (WGS) entry which is preliminary data.</text>
</comment>
<feature type="region of interest" description="Disordered" evidence="1">
    <location>
        <begin position="79"/>
        <end position="119"/>
    </location>
</feature>
<feature type="region of interest" description="Disordered" evidence="1">
    <location>
        <begin position="144"/>
        <end position="171"/>
    </location>
</feature>
<reference evidence="2" key="1">
    <citation type="submission" date="2019-04" db="EMBL/GenBank/DDBJ databases">
        <authorList>
            <person name="Alioto T."/>
            <person name="Alioto T."/>
        </authorList>
    </citation>
    <scope>NUCLEOTIDE SEQUENCE [LARGE SCALE GENOMIC DNA]</scope>
</reference>
<evidence type="ECO:0000313" key="3">
    <source>
        <dbReference type="Proteomes" id="UP000335636"/>
    </source>
</evidence>
<feature type="compositionally biased region" description="Basic and acidic residues" evidence="1">
    <location>
        <begin position="150"/>
        <end position="159"/>
    </location>
</feature>
<sequence length="216" mass="23603">MCQSKVNHPEPRTDSYGGRWSQGGSWVGGRERSWRVGFLLSPLARRPHKLGQQPALSKAYSSPRASVLEHQVTSCWSPLATRQDSQTSEGSKTMRFCPRQSSGHTQKPTSACQGSSSRWGTSEVPLLWGQGEKHPLPCVPFLGGTWRPRGTSDRSREPGPRGLAAPPGGIDGEAQVRHRLSRTFHILLRWSPGEEDGALEDLQHLTHLGLCGAAPS</sequence>
<feature type="region of interest" description="Disordered" evidence="1">
    <location>
        <begin position="1"/>
        <end position="27"/>
    </location>
</feature>
<gene>
    <name evidence="2" type="ORF">MONAX_5E029838</name>
</gene>
<accession>A0A5E4D970</accession>
<organism evidence="2 3">
    <name type="scientific">Marmota monax</name>
    <name type="common">Woodchuck</name>
    <dbReference type="NCBI Taxonomy" id="9995"/>
    <lineage>
        <taxon>Eukaryota</taxon>
        <taxon>Metazoa</taxon>
        <taxon>Chordata</taxon>
        <taxon>Craniata</taxon>
        <taxon>Vertebrata</taxon>
        <taxon>Euteleostomi</taxon>
        <taxon>Mammalia</taxon>
        <taxon>Eutheria</taxon>
        <taxon>Euarchontoglires</taxon>
        <taxon>Glires</taxon>
        <taxon>Rodentia</taxon>
        <taxon>Sciuromorpha</taxon>
        <taxon>Sciuridae</taxon>
        <taxon>Xerinae</taxon>
        <taxon>Marmotini</taxon>
        <taxon>Marmota</taxon>
    </lineage>
</organism>